<dbReference type="GO" id="GO:0000921">
    <property type="term" value="P:septin ring assembly"/>
    <property type="evidence" value="ECO:0007669"/>
    <property type="project" value="InterPro"/>
</dbReference>
<dbReference type="HAMAP" id="MF_00728">
    <property type="entry name" value="EzrA"/>
    <property type="match status" value="1"/>
</dbReference>
<evidence type="ECO:0000313" key="9">
    <source>
        <dbReference type="Proteomes" id="UP000500890"/>
    </source>
</evidence>
<sequence>MKSNTILWIFLAIILIAAVAYLAAFIVRRKNEGRLKELEERKMSLFELPVNEEVDEVKQMHLVGQSQNTFREWQEKWSDLSTASFAELETKIFDAENLNQTFKFGGVKKAIVDAEETMDSMESKVADIRVGLKYLRDREAENSVAVQEALDKYEEVKTQITEEEAKFGPAIESLKKEIDSIDNQFKSFVALNTSGDPMEAGLVLAEAEEQAKALEEKMTVIPGYFEELDQEFPIQMKEIVSGHETLVKQKYQFPEVKIEEQIKEVNQKIGKNVNNLKEMDLELVKSENEAIAEQIDGLYNIMEQEIESKQFVDKNVKTTNEYIEHISKNNKQLKIELDHVSQSYALNNNEQGRAEEFEKQVDNIAKAFKETEEKINKNTVVYSDAEFEIKNHLEALDEVENNQIAINESVTEMREGEKMAQSKIDTFEFDMRAIKRKVDKQRLPGLPKDYLDFFYVATDRIEELSHELNKMRIDMDRINQLVSFCEEDIQMLDDKTEELIDSAALTEQMLQYSNRYRMTDEDMAEAVTKSYELFTEEHRYNDALDEIGVALEQVEPGAFKRIEAAYFSTKGNNTQF</sequence>
<comment type="subcellular location">
    <subcellularLocation>
        <location evidence="6">Cell membrane</location>
        <topology evidence="6">Single-pass membrane protein</topology>
    </subcellularLocation>
    <text evidence="6">Colocalized with FtsZ to the nascent septal site.</text>
</comment>
<feature type="topological domain" description="Cytoplasmic" evidence="6">
    <location>
        <begin position="28"/>
        <end position="576"/>
    </location>
</feature>
<dbReference type="InterPro" id="IPR010379">
    <property type="entry name" value="EzrA"/>
</dbReference>
<dbReference type="EMBL" id="CP049886">
    <property type="protein sequence ID" value="QIL46917.1"/>
    <property type="molecule type" value="Genomic_DNA"/>
</dbReference>
<evidence type="ECO:0000256" key="2">
    <source>
        <dbReference type="ARBA" id="ARBA00022989"/>
    </source>
</evidence>
<comment type="function">
    <text evidence="6">Negative regulator of FtsZ ring formation; modulates the frequency and position of FtsZ ring formation. Inhibits FtsZ ring formation at polar sites. Interacts either with FtsZ or with one of its binding partners to promote depolymerization.</text>
</comment>
<evidence type="ECO:0000256" key="4">
    <source>
        <dbReference type="ARBA" id="ARBA00023136"/>
    </source>
</evidence>
<feature type="transmembrane region" description="Helical" evidence="7">
    <location>
        <begin position="6"/>
        <end position="27"/>
    </location>
</feature>
<keyword evidence="4 6" id="KW-0472">Membrane</keyword>
<dbReference type="Pfam" id="PF06160">
    <property type="entry name" value="EzrA"/>
    <property type="match status" value="1"/>
</dbReference>
<keyword evidence="6" id="KW-0131">Cell cycle</keyword>
<proteinExistence type="inferred from homology"/>
<accession>A0A6G8APK3</accession>
<dbReference type="AlphaFoldDB" id="A0A6G8APK3"/>
<dbReference type="KEGG" id="vah:G7081_07430"/>
<evidence type="ECO:0000256" key="1">
    <source>
        <dbReference type="ARBA" id="ARBA00022692"/>
    </source>
</evidence>
<evidence type="ECO:0000256" key="6">
    <source>
        <dbReference type="HAMAP-Rule" id="MF_00728"/>
    </source>
</evidence>
<evidence type="ECO:0000313" key="8">
    <source>
        <dbReference type="EMBL" id="QIL46917.1"/>
    </source>
</evidence>
<keyword evidence="3 6" id="KW-0175">Coiled coil</keyword>
<reference evidence="8 9" key="1">
    <citation type="submission" date="2020-03" db="EMBL/GenBank/DDBJ databases">
        <title>Vagococcus sp. nov., isolated from beetles.</title>
        <authorList>
            <person name="Hyun D.-W."/>
            <person name="Bae J.-W."/>
        </authorList>
    </citation>
    <scope>NUCLEOTIDE SEQUENCE [LARGE SCALE GENOMIC DNA]</scope>
    <source>
        <strain evidence="8 9">HDW17A</strain>
    </source>
</reference>
<keyword evidence="1 6" id="KW-0812">Transmembrane</keyword>
<keyword evidence="2 6" id="KW-1133">Transmembrane helix</keyword>
<name>A0A6G8APK3_9ENTE</name>
<comment type="similarity">
    <text evidence="6">Belongs to the EzrA family.</text>
</comment>
<gene>
    <name evidence="6" type="primary">ezrA</name>
    <name evidence="8" type="ORF">G7081_07430</name>
</gene>
<keyword evidence="5 6" id="KW-0717">Septation</keyword>
<dbReference type="GO" id="GO:0000917">
    <property type="term" value="P:division septum assembly"/>
    <property type="evidence" value="ECO:0007669"/>
    <property type="project" value="UniProtKB-KW"/>
</dbReference>
<dbReference type="GO" id="GO:0005940">
    <property type="term" value="C:septin ring"/>
    <property type="evidence" value="ECO:0007669"/>
    <property type="project" value="InterPro"/>
</dbReference>
<feature type="topological domain" description="Extracellular" evidence="6">
    <location>
        <begin position="1"/>
        <end position="8"/>
    </location>
</feature>
<keyword evidence="6" id="KW-0132">Cell division</keyword>
<dbReference type="Proteomes" id="UP000500890">
    <property type="component" value="Chromosome"/>
</dbReference>
<keyword evidence="9" id="KW-1185">Reference proteome</keyword>
<evidence type="ECO:0000256" key="7">
    <source>
        <dbReference type="SAM" id="Phobius"/>
    </source>
</evidence>
<feature type="coiled-coil region" evidence="6">
    <location>
        <begin position="347"/>
        <end position="402"/>
    </location>
</feature>
<keyword evidence="6" id="KW-1003">Cell membrane</keyword>
<protein>
    <recommendedName>
        <fullName evidence="6">Septation ring formation regulator EzrA</fullName>
    </recommendedName>
</protein>
<evidence type="ECO:0000256" key="3">
    <source>
        <dbReference type="ARBA" id="ARBA00023054"/>
    </source>
</evidence>
<dbReference type="GO" id="GO:0005886">
    <property type="term" value="C:plasma membrane"/>
    <property type="evidence" value="ECO:0007669"/>
    <property type="project" value="UniProtKB-SubCell"/>
</dbReference>
<organism evidence="8 9">
    <name type="scientific">Vagococcus coleopterorum</name>
    <dbReference type="NCBI Taxonomy" id="2714946"/>
    <lineage>
        <taxon>Bacteria</taxon>
        <taxon>Bacillati</taxon>
        <taxon>Bacillota</taxon>
        <taxon>Bacilli</taxon>
        <taxon>Lactobacillales</taxon>
        <taxon>Enterococcaceae</taxon>
        <taxon>Vagococcus</taxon>
    </lineage>
</organism>
<evidence type="ECO:0000256" key="5">
    <source>
        <dbReference type="ARBA" id="ARBA00023210"/>
    </source>
</evidence>
<dbReference type="RefSeq" id="WP_166008304.1">
    <property type="nucleotide sequence ID" value="NZ_CP049886.1"/>
</dbReference>